<sequence length="235" mass="25645">MSRSSLWGWASTGATLLVTVVAVTVWSDSRATDELRSSSAEESSGFARRSDDPSMQAQPALVTRMLDDLRAGREPETQDTPLAGAAIEVIRASPDSPVPIAELSIPAIDLQTKVYEGVNDAALSNGPGHWPGTPAPGTPGNFVLSGHRTTETEPFRYLDRLSDGDVITLTEGDVRHRYEVQGVHIVPEKRYVPYVLQQPKNPRAEMVTLFACNPLTAHYQRIVVRARALEGRTRS</sequence>
<name>A0A6J4L6C7_9ACTN</name>
<keyword evidence="1" id="KW-0378">Hydrolase</keyword>
<gene>
    <name evidence="4" type="ORF">AVDCRST_MAG29-497</name>
</gene>
<dbReference type="CDD" id="cd05830">
    <property type="entry name" value="Sortase_E"/>
    <property type="match status" value="1"/>
</dbReference>
<dbReference type="GO" id="GO:0016787">
    <property type="term" value="F:hydrolase activity"/>
    <property type="evidence" value="ECO:0007669"/>
    <property type="project" value="UniProtKB-KW"/>
</dbReference>
<accession>A0A6J4L6C7</accession>
<organism evidence="4">
    <name type="scientific">uncultured Nocardioidaceae bacterium</name>
    <dbReference type="NCBI Taxonomy" id="253824"/>
    <lineage>
        <taxon>Bacteria</taxon>
        <taxon>Bacillati</taxon>
        <taxon>Actinomycetota</taxon>
        <taxon>Actinomycetes</taxon>
        <taxon>Propionibacteriales</taxon>
        <taxon>Nocardioidaceae</taxon>
        <taxon>environmental samples</taxon>
    </lineage>
</organism>
<dbReference type="Gene3D" id="2.40.260.10">
    <property type="entry name" value="Sortase"/>
    <property type="match status" value="1"/>
</dbReference>
<feature type="region of interest" description="Disordered" evidence="3">
    <location>
        <begin position="31"/>
        <end position="57"/>
    </location>
</feature>
<dbReference type="EMBL" id="CADCUG010000028">
    <property type="protein sequence ID" value="CAA9320423.1"/>
    <property type="molecule type" value="Genomic_DNA"/>
</dbReference>
<evidence type="ECO:0000256" key="2">
    <source>
        <dbReference type="PIRSR" id="PIRSR605754-1"/>
    </source>
</evidence>
<evidence type="ECO:0000256" key="3">
    <source>
        <dbReference type="SAM" id="MobiDB-lite"/>
    </source>
</evidence>
<feature type="active site" description="Proton donor/acceptor" evidence="2">
    <location>
        <position position="147"/>
    </location>
</feature>
<dbReference type="InterPro" id="IPR042003">
    <property type="entry name" value="Sortase_E"/>
</dbReference>
<dbReference type="InterPro" id="IPR005754">
    <property type="entry name" value="Sortase"/>
</dbReference>
<dbReference type="Pfam" id="PF04203">
    <property type="entry name" value="Sortase"/>
    <property type="match status" value="1"/>
</dbReference>
<dbReference type="SUPFAM" id="SSF63817">
    <property type="entry name" value="Sortase"/>
    <property type="match status" value="1"/>
</dbReference>
<dbReference type="AlphaFoldDB" id="A0A6J4L6C7"/>
<evidence type="ECO:0000256" key="1">
    <source>
        <dbReference type="ARBA" id="ARBA00022801"/>
    </source>
</evidence>
<protein>
    <submittedName>
        <fullName evidence="4">Sortase family protein</fullName>
    </submittedName>
</protein>
<dbReference type="InterPro" id="IPR023365">
    <property type="entry name" value="Sortase_dom-sf"/>
</dbReference>
<proteinExistence type="predicted"/>
<dbReference type="NCBIfam" id="TIGR01076">
    <property type="entry name" value="sortase_fam"/>
    <property type="match status" value="1"/>
</dbReference>
<feature type="active site" description="Acyl-thioester intermediate" evidence="2">
    <location>
        <position position="212"/>
    </location>
</feature>
<evidence type="ECO:0000313" key="4">
    <source>
        <dbReference type="EMBL" id="CAA9320423.1"/>
    </source>
</evidence>
<reference evidence="4" key="1">
    <citation type="submission" date="2020-02" db="EMBL/GenBank/DDBJ databases">
        <authorList>
            <person name="Meier V. D."/>
        </authorList>
    </citation>
    <scope>NUCLEOTIDE SEQUENCE</scope>
    <source>
        <strain evidence="4">AVDCRST_MAG29</strain>
    </source>
</reference>